<protein>
    <submittedName>
        <fullName evidence="1">Uncharacterized protein</fullName>
    </submittedName>
</protein>
<dbReference type="OrthoDB" id="5677617at2"/>
<dbReference type="AlphaFoldDB" id="A0A4R1FLA0"/>
<sequence length="322" mass="37554">MTEISTIKYLNPEKRSGFIHKIHATDEKDFLFVEKELINLKFDDLTEGMEVQFEIHGHFANKVTLPEVNQTKKLVQSQIKYLNPEKRNGFICKLSEADEKDLFFVEKELCNIQYDDLKIGMVVQFEQHGSFANKIQLIESNEEKSVSQTNEMAEDNFSSIIYSIIQVMKHNAQNINDPFVFEDYAHTVLKMLVPEVYTSPRDKQAGLFDGLFKYKNLEVIYDCTLSKNFKEYKENQISNYINQIQQQSITINKERIGLNSNSNKQIWVITKDKTELFQTHRGITDIRIKEVSIFSLIDLLNKKLANIDYDPLDAIDDLKDIK</sequence>
<dbReference type="Proteomes" id="UP000294702">
    <property type="component" value="Unassembled WGS sequence"/>
</dbReference>
<accession>A0A4R1FLA0</accession>
<proteinExistence type="predicted"/>
<comment type="caution">
    <text evidence="1">The sequence shown here is derived from an EMBL/GenBank/DDBJ whole genome shotgun (WGS) entry which is preliminary data.</text>
</comment>
<gene>
    <name evidence="1" type="ORF">EV694_2064</name>
</gene>
<evidence type="ECO:0000313" key="1">
    <source>
        <dbReference type="EMBL" id="TCJ94830.1"/>
    </source>
</evidence>
<organism evidence="1 2">
    <name type="scientific">Volucribacter psittacicida</name>
    <dbReference type="NCBI Taxonomy" id="203482"/>
    <lineage>
        <taxon>Bacteria</taxon>
        <taxon>Pseudomonadati</taxon>
        <taxon>Pseudomonadota</taxon>
        <taxon>Gammaproteobacteria</taxon>
        <taxon>Pasteurellales</taxon>
        <taxon>Pasteurellaceae</taxon>
        <taxon>Volucribacter</taxon>
    </lineage>
</organism>
<dbReference type="EMBL" id="SMFT01000006">
    <property type="protein sequence ID" value="TCJ94830.1"/>
    <property type="molecule type" value="Genomic_DNA"/>
</dbReference>
<name>A0A4R1FLA0_9PAST</name>
<dbReference type="RefSeq" id="WP_132692133.1">
    <property type="nucleotide sequence ID" value="NZ_SMFT01000006.1"/>
</dbReference>
<keyword evidence="2" id="KW-1185">Reference proteome</keyword>
<reference evidence="1 2" key="1">
    <citation type="submission" date="2019-03" db="EMBL/GenBank/DDBJ databases">
        <title>Genomic Encyclopedia of Type Strains, Phase IV (KMG-IV): sequencing the most valuable type-strain genomes for metagenomic binning, comparative biology and taxonomic classification.</title>
        <authorList>
            <person name="Goeker M."/>
        </authorList>
    </citation>
    <scope>NUCLEOTIDE SEQUENCE [LARGE SCALE GENOMIC DNA]</scope>
    <source>
        <strain evidence="1 2">DSM 15534</strain>
    </source>
</reference>
<evidence type="ECO:0000313" key="2">
    <source>
        <dbReference type="Proteomes" id="UP000294702"/>
    </source>
</evidence>